<evidence type="ECO:0000256" key="2">
    <source>
        <dbReference type="ARBA" id="ARBA00022737"/>
    </source>
</evidence>
<organism evidence="5 6">
    <name type="scientific">Malassezia globosa (strain ATCC MYA-4612 / CBS 7966)</name>
    <name type="common">Dandruff-associated fungus</name>
    <dbReference type="NCBI Taxonomy" id="425265"/>
    <lineage>
        <taxon>Eukaryota</taxon>
        <taxon>Fungi</taxon>
        <taxon>Dikarya</taxon>
        <taxon>Basidiomycota</taxon>
        <taxon>Ustilaginomycotina</taxon>
        <taxon>Malasseziomycetes</taxon>
        <taxon>Malasseziales</taxon>
        <taxon>Malasseziaceae</taxon>
        <taxon>Malassezia</taxon>
    </lineage>
</organism>
<dbReference type="SMART" id="SM00320">
    <property type="entry name" value="WD40"/>
    <property type="match status" value="4"/>
</dbReference>
<dbReference type="GO" id="GO:0045013">
    <property type="term" value="P:carbon catabolite repression of transcription"/>
    <property type="evidence" value="ECO:0007669"/>
    <property type="project" value="TreeGrafter"/>
</dbReference>
<keyword evidence="1 3" id="KW-0853">WD repeat</keyword>
<dbReference type="InterPro" id="IPR036322">
    <property type="entry name" value="WD40_repeat_dom_sf"/>
</dbReference>
<dbReference type="Pfam" id="PF00400">
    <property type="entry name" value="WD40"/>
    <property type="match status" value="3"/>
</dbReference>
<dbReference type="GO" id="GO:0032153">
    <property type="term" value="C:cell division site"/>
    <property type="evidence" value="ECO:0007669"/>
    <property type="project" value="TreeGrafter"/>
</dbReference>
<keyword evidence="6" id="KW-1185">Reference proteome</keyword>
<dbReference type="AlphaFoldDB" id="A8PVC1"/>
<dbReference type="InterPro" id="IPR001680">
    <property type="entry name" value="WD40_rpt"/>
</dbReference>
<dbReference type="PANTHER" id="PTHR14107">
    <property type="entry name" value="WD REPEAT PROTEIN"/>
    <property type="match status" value="1"/>
</dbReference>
<evidence type="ECO:0000313" key="6">
    <source>
        <dbReference type="Proteomes" id="UP000008837"/>
    </source>
</evidence>
<name>A8PVC1_MALGO</name>
<dbReference type="PROSITE" id="PS00678">
    <property type="entry name" value="WD_REPEATS_1"/>
    <property type="match status" value="1"/>
</dbReference>
<dbReference type="OMA" id="MCVCWSP"/>
<keyword evidence="2" id="KW-0677">Repeat</keyword>
<evidence type="ECO:0000256" key="1">
    <source>
        <dbReference type="ARBA" id="ARBA00022574"/>
    </source>
</evidence>
<comment type="caution">
    <text evidence="5">The sequence shown here is derived from an EMBL/GenBank/DDBJ whole genome shotgun (WGS) entry which is preliminary data.</text>
</comment>
<accession>A8PVC1</accession>
<dbReference type="SUPFAM" id="SSF50978">
    <property type="entry name" value="WD40 repeat-like"/>
    <property type="match status" value="1"/>
</dbReference>
<dbReference type="GO" id="GO:0051286">
    <property type="term" value="C:cell tip"/>
    <property type="evidence" value="ECO:0007669"/>
    <property type="project" value="TreeGrafter"/>
</dbReference>
<dbReference type="RefSeq" id="XP_001731565.1">
    <property type="nucleotide sequence ID" value="XM_001731513.1"/>
</dbReference>
<protein>
    <submittedName>
        <fullName evidence="5">Uncharacterized protein</fullName>
    </submittedName>
</protein>
<evidence type="ECO:0000256" key="4">
    <source>
        <dbReference type="SAM" id="MobiDB-lite"/>
    </source>
</evidence>
<dbReference type="GeneID" id="5855862"/>
<dbReference type="Gene3D" id="2.130.10.10">
    <property type="entry name" value="YVTN repeat-like/Quinoprotein amine dehydrogenase"/>
    <property type="match status" value="1"/>
</dbReference>
<dbReference type="FunCoup" id="A8PVC1">
    <property type="interactions" value="156"/>
</dbReference>
<dbReference type="STRING" id="425265.A8PVC1"/>
<evidence type="ECO:0000313" key="5">
    <source>
        <dbReference type="EMBL" id="EDP44351.1"/>
    </source>
</evidence>
<dbReference type="KEGG" id="mgl:MGL_0833"/>
<dbReference type="InterPro" id="IPR051362">
    <property type="entry name" value="WD_repeat_creC_regulators"/>
</dbReference>
<proteinExistence type="predicted"/>
<dbReference type="InterPro" id="IPR019775">
    <property type="entry name" value="WD40_repeat_CS"/>
</dbReference>
<dbReference type="InParanoid" id="A8PVC1"/>
<feature type="region of interest" description="Disordered" evidence="4">
    <location>
        <begin position="332"/>
        <end position="391"/>
    </location>
</feature>
<dbReference type="OrthoDB" id="3367at2759"/>
<dbReference type="GO" id="GO:0005634">
    <property type="term" value="C:nucleus"/>
    <property type="evidence" value="ECO:0007669"/>
    <property type="project" value="TreeGrafter"/>
</dbReference>
<dbReference type="PROSITE" id="PS50082">
    <property type="entry name" value="WD_REPEATS_2"/>
    <property type="match status" value="1"/>
</dbReference>
<sequence length="391" mass="44214">MDVIVGLSSGDLVWIDPIHYRCTRMNKNGLVSKSPVRQVRWIPFQDTRFLSAHEDGSIYVWDVEREDPPEGFEKKPNDSTWNPKTSIVVEKPDIRSDTSSSGVLKMGRHRDHQPVFYNPVAVWNVSRRPITDMAFSPDAFMLAVTSEDELLHLIDVKREVLVRSFSSYFGGFKCSCWSPDGRFLLTGGQDDLICIWAPHEGHLVARAQGHDSYVSAVAFDPWCYQSSSSFDAYRIISVGEDGRLCLWDFSSSSLHRPRTKPIGTSTTMHTSAFRHSPSNIHIRTQPRADVPMLHPTSTVSMPWCAPCALRIAPYYLIVLRLDGEIDVFSRPKRAAEPPRRLDTTSDFSSRQGFSPRKSDDEPISPDGKAQRHTFRRTLGSPFTRSLRKSAA</sequence>
<dbReference type="EMBL" id="AAYY01000003">
    <property type="protein sequence ID" value="EDP44351.1"/>
    <property type="molecule type" value="Genomic_DNA"/>
</dbReference>
<feature type="compositionally biased region" description="Basic and acidic residues" evidence="4">
    <location>
        <begin position="332"/>
        <end position="343"/>
    </location>
</feature>
<reference evidence="5 6" key="1">
    <citation type="journal article" date="2007" name="Proc. Natl. Acad. Sci. U.S.A.">
        <title>Dandruff-associated Malassezia genomes reveal convergent and divergent virulence traits shared with plant and human fungal pathogens.</title>
        <authorList>
            <person name="Xu J."/>
            <person name="Saunders C.W."/>
            <person name="Hu P."/>
            <person name="Grant R.A."/>
            <person name="Boekhout T."/>
            <person name="Kuramae E.E."/>
            <person name="Kronstad J.W."/>
            <person name="Deangelis Y.M."/>
            <person name="Reeder N.L."/>
            <person name="Johnstone K.R."/>
            <person name="Leland M."/>
            <person name="Fieno A.M."/>
            <person name="Begley W.M."/>
            <person name="Sun Y."/>
            <person name="Lacey M.P."/>
            <person name="Chaudhary T."/>
            <person name="Keough T."/>
            <person name="Chu L."/>
            <person name="Sears R."/>
            <person name="Yuan B."/>
            <person name="Dawson T.L.Jr."/>
        </authorList>
    </citation>
    <scope>NUCLEOTIDE SEQUENCE [LARGE SCALE GENOMIC DNA]</scope>
    <source>
        <strain evidence="6">ATCC MYA-4612 / CBS 7966</strain>
    </source>
</reference>
<feature type="repeat" description="WD" evidence="3">
    <location>
        <begin position="177"/>
        <end position="196"/>
    </location>
</feature>
<evidence type="ECO:0000256" key="3">
    <source>
        <dbReference type="PROSITE-ProRule" id="PRU00221"/>
    </source>
</evidence>
<dbReference type="PANTHER" id="PTHR14107:SF16">
    <property type="entry name" value="AT02583P"/>
    <property type="match status" value="1"/>
</dbReference>
<dbReference type="VEuPathDB" id="FungiDB:MGL_0833"/>
<gene>
    <name evidence="5" type="ORF">MGL_0833</name>
</gene>
<dbReference type="InterPro" id="IPR015943">
    <property type="entry name" value="WD40/YVTN_repeat-like_dom_sf"/>
</dbReference>
<dbReference type="Proteomes" id="UP000008837">
    <property type="component" value="Unassembled WGS sequence"/>
</dbReference>